<evidence type="ECO:0000313" key="2">
    <source>
        <dbReference type="EMBL" id="GIM00407.1"/>
    </source>
</evidence>
<evidence type="ECO:0000313" key="3">
    <source>
        <dbReference type="Proteomes" id="UP000722791"/>
    </source>
</evidence>
<keyword evidence="1" id="KW-0812">Transmembrane</keyword>
<feature type="non-terminal residue" evidence="2">
    <location>
        <position position="1"/>
    </location>
</feature>
<gene>
    <name evidence="2" type="ORF">Vretimale_5174</name>
</gene>
<name>A0A8J4G5I3_9CHLO</name>
<reference evidence="2" key="1">
    <citation type="journal article" date="2021" name="Proc. Natl. Acad. Sci. U.S.A.">
        <title>Three genomes in the algal genus Volvox reveal the fate of a haploid sex-determining region after a transition to homothallism.</title>
        <authorList>
            <person name="Yamamoto K."/>
            <person name="Hamaji T."/>
            <person name="Kawai-Toyooka H."/>
            <person name="Matsuzaki R."/>
            <person name="Takahashi F."/>
            <person name="Nishimura Y."/>
            <person name="Kawachi M."/>
            <person name="Noguchi H."/>
            <person name="Minakuchi Y."/>
            <person name="Umen J.G."/>
            <person name="Toyoda A."/>
            <person name="Nozaki H."/>
        </authorList>
    </citation>
    <scope>NUCLEOTIDE SEQUENCE</scope>
    <source>
        <strain evidence="2">NIES-3785</strain>
    </source>
</reference>
<accession>A0A8J4G5I3</accession>
<sequence>AAAATRSVRAAAEEANYVELLAIPNSQNGWTPETASAHGSPRALVDGAVPSTASGYTIYNDSYMRHIGGDSYRGENLQIRHEESGELIENVRGRLSFAGCSNNEDDAATELFNGAAKSVVPVKPQTGQLKPLLALRVMPVLSLVIGVLVAASAPAVMAAAQWPYNVGISVMIITAAVFEHCGGVISFVALLELAIMAAAVAMSALLPLWWQDAHSLGQRDRSGSAASTRQHGILQLITHMAGAVFFGAVTWRATVAAAAAAAATVTWAAPTPIIAAAAIAIVATAAVIQVSPILRVKAMRVHSGITE</sequence>
<feature type="transmembrane region" description="Helical" evidence="1">
    <location>
        <begin position="140"/>
        <end position="164"/>
    </location>
</feature>
<proteinExistence type="predicted"/>
<evidence type="ECO:0000256" key="1">
    <source>
        <dbReference type="SAM" id="Phobius"/>
    </source>
</evidence>
<dbReference type="Proteomes" id="UP000722791">
    <property type="component" value="Unassembled WGS sequence"/>
</dbReference>
<feature type="transmembrane region" description="Helical" evidence="1">
    <location>
        <begin position="231"/>
        <end position="253"/>
    </location>
</feature>
<dbReference type="EMBL" id="BNCQ01000007">
    <property type="protein sequence ID" value="GIM00407.1"/>
    <property type="molecule type" value="Genomic_DNA"/>
</dbReference>
<feature type="transmembrane region" description="Helical" evidence="1">
    <location>
        <begin position="184"/>
        <end position="210"/>
    </location>
</feature>
<keyword evidence="1" id="KW-1133">Transmembrane helix</keyword>
<feature type="transmembrane region" description="Helical" evidence="1">
    <location>
        <begin position="273"/>
        <end position="294"/>
    </location>
</feature>
<keyword evidence="1" id="KW-0472">Membrane</keyword>
<organism evidence="2 3">
    <name type="scientific">Volvox reticuliferus</name>
    <dbReference type="NCBI Taxonomy" id="1737510"/>
    <lineage>
        <taxon>Eukaryota</taxon>
        <taxon>Viridiplantae</taxon>
        <taxon>Chlorophyta</taxon>
        <taxon>core chlorophytes</taxon>
        <taxon>Chlorophyceae</taxon>
        <taxon>CS clade</taxon>
        <taxon>Chlamydomonadales</taxon>
        <taxon>Volvocaceae</taxon>
        <taxon>Volvox</taxon>
    </lineage>
</organism>
<dbReference type="AlphaFoldDB" id="A0A8J4G5I3"/>
<protein>
    <submittedName>
        <fullName evidence="2">Uncharacterized protein</fullName>
    </submittedName>
</protein>
<comment type="caution">
    <text evidence="2">The sequence shown here is derived from an EMBL/GenBank/DDBJ whole genome shotgun (WGS) entry which is preliminary data.</text>
</comment>